<dbReference type="Pfam" id="PF10935">
    <property type="entry name" value="DUF2637"/>
    <property type="match status" value="1"/>
</dbReference>
<feature type="compositionally biased region" description="Pro residues" evidence="1">
    <location>
        <begin position="12"/>
        <end position="22"/>
    </location>
</feature>
<feature type="region of interest" description="Disordered" evidence="1">
    <location>
        <begin position="168"/>
        <end position="457"/>
    </location>
</feature>
<dbReference type="Proteomes" id="UP001500320">
    <property type="component" value="Unassembled WGS sequence"/>
</dbReference>
<keyword evidence="4" id="KW-1185">Reference proteome</keyword>
<feature type="compositionally biased region" description="Pro residues" evidence="1">
    <location>
        <begin position="287"/>
        <end position="300"/>
    </location>
</feature>
<feature type="compositionally biased region" description="Low complexity" evidence="1">
    <location>
        <begin position="312"/>
        <end position="341"/>
    </location>
</feature>
<feature type="region of interest" description="Disordered" evidence="1">
    <location>
        <begin position="1"/>
        <end position="22"/>
    </location>
</feature>
<feature type="transmembrane region" description="Helical" evidence="2">
    <location>
        <begin position="37"/>
        <end position="56"/>
    </location>
</feature>
<evidence type="ECO:0000313" key="4">
    <source>
        <dbReference type="Proteomes" id="UP001500320"/>
    </source>
</evidence>
<evidence type="ECO:0000313" key="3">
    <source>
        <dbReference type="EMBL" id="GAA3121766.1"/>
    </source>
</evidence>
<reference evidence="4" key="1">
    <citation type="journal article" date="2019" name="Int. J. Syst. Evol. Microbiol.">
        <title>The Global Catalogue of Microorganisms (GCM) 10K type strain sequencing project: providing services to taxonomists for standard genome sequencing and annotation.</title>
        <authorList>
            <consortium name="The Broad Institute Genomics Platform"/>
            <consortium name="The Broad Institute Genome Sequencing Center for Infectious Disease"/>
            <person name="Wu L."/>
            <person name="Ma J."/>
        </authorList>
    </citation>
    <scope>NUCLEOTIDE SEQUENCE [LARGE SCALE GENOMIC DNA]</scope>
    <source>
        <strain evidence="4">JCM 9373</strain>
    </source>
</reference>
<feature type="compositionally biased region" description="Pro residues" evidence="1">
    <location>
        <begin position="228"/>
        <end position="244"/>
    </location>
</feature>
<feature type="compositionally biased region" description="Basic and acidic residues" evidence="1">
    <location>
        <begin position="369"/>
        <end position="412"/>
    </location>
</feature>
<keyword evidence="2" id="KW-0472">Membrane</keyword>
<name>A0ABP6MQI5_9ACTN</name>
<proteinExistence type="predicted"/>
<accession>A0ABP6MQI5</accession>
<evidence type="ECO:0008006" key="5">
    <source>
        <dbReference type="Google" id="ProtNLM"/>
    </source>
</evidence>
<dbReference type="EMBL" id="BAAAUT010000006">
    <property type="protein sequence ID" value="GAA3121766.1"/>
    <property type="molecule type" value="Genomic_DNA"/>
</dbReference>
<evidence type="ECO:0000256" key="1">
    <source>
        <dbReference type="SAM" id="MobiDB-lite"/>
    </source>
</evidence>
<comment type="caution">
    <text evidence="3">The sequence shown here is derived from an EMBL/GenBank/DDBJ whole genome shotgun (WGS) entry which is preliminary data.</text>
</comment>
<sequence length="457" mass="46285">MDVNPPVAAGPTPRPSASPPVPAEPGRVALALRHAGIALAGLGVAALTGAACVLSFETLRALALTGGARADLAYLYPAGFDALLAIALIGVLLLRGARWPIRLQAGAVLALLLLAAAAAEVARAAQTTLDVRQAAVAVAVAPWVMLTVALWLWLLLIKHARVRRAALDARPAGSGRDHDIVPFPETEPAPAERPAEHRERRPDPARHAPVEAALDPQAAPPLESVPVVPDPPVEPVVGPTPAPETPAVDEPIERGTRASGGADGPAGGRAPERGTAGGPGRREAPAAPEPAPTGPEPAPAMPAVSEAPAPGTAVPEAPTAQAPATPGSTASGSAAPAATAPEPVVVSEGVAPEHTSPVYVPKPAVPEPSPDRPVRWGDLVRPHPGDRLVHPPRPAVRETETAARAAADRDADTQPLPAQEDDSPDPAHGAEAADPREADAAAPPSGRMRSTPLPPEG</sequence>
<feature type="transmembrane region" description="Helical" evidence="2">
    <location>
        <begin position="134"/>
        <end position="156"/>
    </location>
</feature>
<gene>
    <name evidence="3" type="ORF">GCM10010466_10870</name>
</gene>
<feature type="transmembrane region" description="Helical" evidence="2">
    <location>
        <begin position="101"/>
        <end position="122"/>
    </location>
</feature>
<organism evidence="3 4">
    <name type="scientific">Planomonospora alba</name>
    <dbReference type="NCBI Taxonomy" id="161354"/>
    <lineage>
        <taxon>Bacteria</taxon>
        <taxon>Bacillati</taxon>
        <taxon>Actinomycetota</taxon>
        <taxon>Actinomycetes</taxon>
        <taxon>Streptosporangiales</taxon>
        <taxon>Streptosporangiaceae</taxon>
        <taxon>Planomonospora</taxon>
    </lineage>
</organism>
<protein>
    <recommendedName>
        <fullName evidence="5">DUF2637 domain-containing protein</fullName>
    </recommendedName>
</protein>
<feature type="compositionally biased region" description="Basic and acidic residues" evidence="1">
    <location>
        <begin position="193"/>
        <end position="209"/>
    </location>
</feature>
<keyword evidence="2" id="KW-1133">Transmembrane helix</keyword>
<dbReference type="InterPro" id="IPR021235">
    <property type="entry name" value="DUF2637"/>
</dbReference>
<feature type="transmembrane region" description="Helical" evidence="2">
    <location>
        <begin position="76"/>
        <end position="94"/>
    </location>
</feature>
<keyword evidence="2" id="KW-0812">Transmembrane</keyword>
<evidence type="ECO:0000256" key="2">
    <source>
        <dbReference type="SAM" id="Phobius"/>
    </source>
</evidence>